<name>A0A8T7M3E7_9CHLR</name>
<dbReference type="PANTHER" id="PTHR34698">
    <property type="entry name" value="5-OXOPROLINASE SUBUNIT B"/>
    <property type="match status" value="1"/>
</dbReference>
<organism evidence="5 7">
    <name type="scientific">Candidatus Chlorohelix allophototropha</name>
    <dbReference type="NCBI Taxonomy" id="3003348"/>
    <lineage>
        <taxon>Bacteria</taxon>
        <taxon>Bacillati</taxon>
        <taxon>Chloroflexota</taxon>
        <taxon>Chloroflexia</taxon>
        <taxon>Candidatus Chloroheliales</taxon>
        <taxon>Candidatus Chloroheliaceae</taxon>
        <taxon>Candidatus Chlorohelix</taxon>
    </lineage>
</organism>
<evidence type="ECO:0000256" key="3">
    <source>
        <dbReference type="ARBA" id="ARBA00022840"/>
    </source>
</evidence>
<reference evidence="5 7" key="1">
    <citation type="submission" date="2020-06" db="EMBL/GenBank/DDBJ databases">
        <title>Anoxygenic phototrophic Chloroflexota member uses a Type I reaction center.</title>
        <authorList>
            <person name="Tsuji J.M."/>
            <person name="Shaw N.A."/>
            <person name="Nagashima S."/>
            <person name="Venkiteswaran J."/>
            <person name="Schiff S.L."/>
            <person name="Hanada S."/>
            <person name="Tank M."/>
            <person name="Neufeld J.D."/>
        </authorList>
    </citation>
    <scope>NUCLEOTIDE SEQUENCE [LARGE SCALE GENOMIC DNA]</scope>
    <source>
        <strain evidence="5">L227-S17</strain>
    </source>
</reference>
<dbReference type="EMBL" id="JACATZ010000001">
    <property type="protein sequence ID" value="NWJ45815.1"/>
    <property type="molecule type" value="Genomic_DNA"/>
</dbReference>
<evidence type="ECO:0000313" key="7">
    <source>
        <dbReference type="Proteomes" id="UP000521676"/>
    </source>
</evidence>
<reference evidence="6" key="2">
    <citation type="journal article" date="2024" name="Nature">
        <title>Anoxygenic phototroph of the Chloroflexota uses a type I reaction centre.</title>
        <authorList>
            <person name="Tsuji J.M."/>
            <person name="Shaw N.A."/>
            <person name="Nagashima S."/>
            <person name="Venkiteswaran J.J."/>
            <person name="Schiff S.L."/>
            <person name="Watanabe T."/>
            <person name="Fukui M."/>
            <person name="Hanada S."/>
            <person name="Tank M."/>
            <person name="Neufeld J.D."/>
        </authorList>
    </citation>
    <scope>NUCLEOTIDE SEQUENCE</scope>
    <source>
        <strain evidence="6">L227-S17</strain>
    </source>
</reference>
<feature type="domain" description="Carboxyltransferase" evidence="4">
    <location>
        <begin position="13"/>
        <end position="236"/>
    </location>
</feature>
<dbReference type="Pfam" id="PF02682">
    <property type="entry name" value="CT_C_D"/>
    <property type="match status" value="1"/>
</dbReference>
<keyword evidence="1" id="KW-0547">Nucleotide-binding</keyword>
<evidence type="ECO:0000313" key="5">
    <source>
        <dbReference type="EMBL" id="NWJ45815.1"/>
    </source>
</evidence>
<keyword evidence="2 5" id="KW-0378">Hydrolase</keyword>
<dbReference type="Gene3D" id="2.40.100.10">
    <property type="entry name" value="Cyclophilin-like"/>
    <property type="match status" value="1"/>
</dbReference>
<sequence>MSIDLPVLPHRILDPRPLGNHAILARLTYPLGIENHAALDAETRYKRLLLARGCAQYLRSIHPEWGKSLVTGYDSVLVPLETTYHKMGATLRWLQELGESPELGEYLRGYLEVGGLNPARQHRIPVVYGGEYGEDLEEVAQLKGLSVEEVIRLHSSATYSVYIVGFTASYAYMGALPPEIDLPRLARPRTRVRRGTVALAAGMTGIYPLDMPGGWRLLGYTPLSVFEPECEPPSRFQPGDLVQFFPISTKELEQYQHNIHNLDSSLEQINVQPA</sequence>
<dbReference type="Proteomes" id="UP000521676">
    <property type="component" value="Unassembled WGS sequence"/>
</dbReference>
<evidence type="ECO:0000313" key="8">
    <source>
        <dbReference type="Proteomes" id="UP001431572"/>
    </source>
</evidence>
<dbReference type="InterPro" id="IPR003833">
    <property type="entry name" value="CT_C_D"/>
</dbReference>
<dbReference type="RefSeq" id="WP_341469571.1">
    <property type="nucleotide sequence ID" value="NZ_CP128399.1"/>
</dbReference>
<dbReference type="GO" id="GO:0005524">
    <property type="term" value="F:ATP binding"/>
    <property type="evidence" value="ECO:0007669"/>
    <property type="project" value="UniProtKB-KW"/>
</dbReference>
<accession>A0A8T7M3E7</accession>
<dbReference type="AlphaFoldDB" id="A0A8T7M3E7"/>
<evidence type="ECO:0000256" key="1">
    <source>
        <dbReference type="ARBA" id="ARBA00022741"/>
    </source>
</evidence>
<evidence type="ECO:0000259" key="4">
    <source>
        <dbReference type="SMART" id="SM00796"/>
    </source>
</evidence>
<dbReference type="EMBL" id="CP128399">
    <property type="protein sequence ID" value="WJW67680.1"/>
    <property type="molecule type" value="Genomic_DNA"/>
</dbReference>
<evidence type="ECO:0000256" key="2">
    <source>
        <dbReference type="ARBA" id="ARBA00022801"/>
    </source>
</evidence>
<dbReference type="InterPro" id="IPR010016">
    <property type="entry name" value="PxpB"/>
</dbReference>
<dbReference type="GO" id="GO:0017168">
    <property type="term" value="F:5-oxoprolinase (ATP-hydrolyzing) activity"/>
    <property type="evidence" value="ECO:0007669"/>
    <property type="project" value="UniProtKB-EC"/>
</dbReference>
<keyword evidence="3" id="KW-0067">ATP-binding</keyword>
<keyword evidence="8" id="KW-1185">Reference proteome</keyword>
<dbReference type="EC" id="3.5.2.9" evidence="5"/>
<protein>
    <submittedName>
        <fullName evidence="5">5-oxoprolinase subunit PxpB</fullName>
        <ecNumber evidence="5">3.5.2.9</ecNumber>
    </submittedName>
</protein>
<dbReference type="Proteomes" id="UP001431572">
    <property type="component" value="Chromosome 1"/>
</dbReference>
<dbReference type="InterPro" id="IPR029000">
    <property type="entry name" value="Cyclophilin-like_dom_sf"/>
</dbReference>
<dbReference type="PANTHER" id="PTHR34698:SF2">
    <property type="entry name" value="5-OXOPROLINASE SUBUNIT B"/>
    <property type="match status" value="1"/>
</dbReference>
<gene>
    <name evidence="5" type="primary">pxpB</name>
    <name evidence="5" type="ORF">HXX08_08055</name>
    <name evidence="6" type="ORF">OZ401_000955</name>
</gene>
<dbReference type="SMART" id="SM00796">
    <property type="entry name" value="AHS1"/>
    <property type="match status" value="1"/>
</dbReference>
<proteinExistence type="predicted"/>
<dbReference type="SUPFAM" id="SSF50891">
    <property type="entry name" value="Cyclophilin-like"/>
    <property type="match status" value="1"/>
</dbReference>
<dbReference type="NCBIfam" id="TIGR00370">
    <property type="entry name" value="5-oxoprolinase subunit PxpB"/>
    <property type="match status" value="1"/>
</dbReference>
<evidence type="ECO:0000313" key="6">
    <source>
        <dbReference type="EMBL" id="WJW67680.1"/>
    </source>
</evidence>